<evidence type="ECO:0000313" key="4">
    <source>
        <dbReference type="Proteomes" id="UP000076154"/>
    </source>
</evidence>
<accession>A0A369JPJ5</accession>
<feature type="signal peptide" evidence="2">
    <location>
        <begin position="1"/>
        <end position="20"/>
    </location>
</feature>
<dbReference type="EMBL" id="LUEZ02000058">
    <property type="protein sequence ID" value="RDB20696.1"/>
    <property type="molecule type" value="Genomic_DNA"/>
</dbReference>
<keyword evidence="2" id="KW-0732">Signal</keyword>
<sequence length="167" mass="15861">MKSIALTTTTFFALFLGVLAQDATLLSSTSVSGSAGGGTTTSYLSTRVGGSNGNGGTSTLVSSTSVGGGGENGGTKSTTVLSSTSIEAGEYDRTKSITVPSSTSVGGGGQNGGTSTMGPAISSTTVDNSPTGGPNQLLNIANSAFSIAAGGEGVAINVVAGVIAALV</sequence>
<name>A0A369JPJ5_HYPMA</name>
<evidence type="ECO:0000313" key="3">
    <source>
        <dbReference type="EMBL" id="RDB20696.1"/>
    </source>
</evidence>
<feature type="chain" id="PRO_5016622123" evidence="2">
    <location>
        <begin position="21"/>
        <end position="167"/>
    </location>
</feature>
<feature type="compositionally biased region" description="Polar residues" evidence="1">
    <location>
        <begin position="121"/>
        <end position="130"/>
    </location>
</feature>
<gene>
    <name evidence="3" type="ORF">Hypma_012194</name>
</gene>
<comment type="caution">
    <text evidence="3">The sequence shown here is derived from an EMBL/GenBank/DDBJ whole genome shotgun (WGS) entry which is preliminary data.</text>
</comment>
<organism evidence="3 4">
    <name type="scientific">Hypsizygus marmoreus</name>
    <name type="common">White beech mushroom</name>
    <name type="synonym">Agaricus marmoreus</name>
    <dbReference type="NCBI Taxonomy" id="39966"/>
    <lineage>
        <taxon>Eukaryota</taxon>
        <taxon>Fungi</taxon>
        <taxon>Dikarya</taxon>
        <taxon>Basidiomycota</taxon>
        <taxon>Agaricomycotina</taxon>
        <taxon>Agaricomycetes</taxon>
        <taxon>Agaricomycetidae</taxon>
        <taxon>Agaricales</taxon>
        <taxon>Tricholomatineae</taxon>
        <taxon>Lyophyllaceae</taxon>
        <taxon>Hypsizygus</taxon>
    </lineage>
</organism>
<dbReference type="Proteomes" id="UP000076154">
    <property type="component" value="Unassembled WGS sequence"/>
</dbReference>
<evidence type="ECO:0000256" key="1">
    <source>
        <dbReference type="SAM" id="MobiDB-lite"/>
    </source>
</evidence>
<protein>
    <submittedName>
        <fullName evidence="3">Uncharacterized protein</fullName>
    </submittedName>
</protein>
<proteinExistence type="predicted"/>
<evidence type="ECO:0000256" key="2">
    <source>
        <dbReference type="SAM" id="SignalP"/>
    </source>
</evidence>
<keyword evidence="4" id="KW-1185">Reference proteome</keyword>
<dbReference type="AlphaFoldDB" id="A0A369JPJ5"/>
<dbReference type="InParanoid" id="A0A369JPJ5"/>
<reference evidence="3" key="1">
    <citation type="submission" date="2018-04" db="EMBL/GenBank/DDBJ databases">
        <title>Whole genome sequencing of Hypsizygus marmoreus.</title>
        <authorList>
            <person name="Choi I.-G."/>
            <person name="Min B."/>
            <person name="Kim J.-G."/>
            <person name="Kim S."/>
            <person name="Oh Y.-L."/>
            <person name="Kong W.-S."/>
            <person name="Park H."/>
            <person name="Jeong J."/>
            <person name="Song E.-S."/>
        </authorList>
    </citation>
    <scope>NUCLEOTIDE SEQUENCE [LARGE SCALE GENOMIC DNA]</scope>
    <source>
        <strain evidence="3">51987-8</strain>
    </source>
</reference>
<feature type="region of interest" description="Disordered" evidence="1">
    <location>
        <begin position="46"/>
        <end position="130"/>
    </location>
</feature>